<feature type="domain" description="Radical SAM core" evidence="7">
    <location>
        <begin position="59"/>
        <end position="134"/>
    </location>
</feature>
<dbReference type="SFLD" id="SFLDS00029">
    <property type="entry name" value="Radical_SAM"/>
    <property type="match status" value="1"/>
</dbReference>
<evidence type="ECO:0000256" key="4">
    <source>
        <dbReference type="ARBA" id="ARBA00022723"/>
    </source>
</evidence>
<dbReference type="GO" id="GO:0044689">
    <property type="term" value="F:7,8-didemethyl-8-hydroxy-5-deazariboflavin synthase activity"/>
    <property type="evidence" value="ECO:0007669"/>
    <property type="project" value="TreeGrafter"/>
</dbReference>
<feature type="non-terminal residue" evidence="8">
    <location>
        <position position="163"/>
    </location>
</feature>
<evidence type="ECO:0000256" key="6">
    <source>
        <dbReference type="ARBA" id="ARBA00023014"/>
    </source>
</evidence>
<dbReference type="InterPro" id="IPR034405">
    <property type="entry name" value="F420"/>
</dbReference>
<keyword evidence="2" id="KW-0004">4Fe-4S</keyword>
<dbReference type="GO" id="GO:0051539">
    <property type="term" value="F:4 iron, 4 sulfur cluster binding"/>
    <property type="evidence" value="ECO:0007669"/>
    <property type="project" value="UniProtKB-KW"/>
</dbReference>
<dbReference type="EMBL" id="UINC01230971">
    <property type="protein sequence ID" value="SVE63317.1"/>
    <property type="molecule type" value="Genomic_DNA"/>
</dbReference>
<reference evidence="8" key="1">
    <citation type="submission" date="2018-05" db="EMBL/GenBank/DDBJ databases">
        <authorList>
            <person name="Lanie J.A."/>
            <person name="Ng W.-L."/>
            <person name="Kazmierczak K.M."/>
            <person name="Andrzejewski T.M."/>
            <person name="Davidsen T.M."/>
            <person name="Wayne K.J."/>
            <person name="Tettelin H."/>
            <person name="Glass J.I."/>
            <person name="Rusch D."/>
            <person name="Podicherti R."/>
            <person name="Tsui H.-C.T."/>
            <person name="Winkler M.E."/>
        </authorList>
    </citation>
    <scope>NUCLEOTIDE SEQUENCE</scope>
</reference>
<organism evidence="8">
    <name type="scientific">marine metagenome</name>
    <dbReference type="NCBI Taxonomy" id="408172"/>
    <lineage>
        <taxon>unclassified sequences</taxon>
        <taxon>metagenomes</taxon>
        <taxon>ecological metagenomes</taxon>
    </lineage>
</organism>
<gene>
    <name evidence="8" type="ORF">METZ01_LOCUS516171</name>
</gene>
<dbReference type="AlphaFoldDB" id="A0A383F2D6"/>
<evidence type="ECO:0000313" key="8">
    <source>
        <dbReference type="EMBL" id="SVE63317.1"/>
    </source>
</evidence>
<accession>A0A383F2D6</accession>
<dbReference type="InterPro" id="IPR013785">
    <property type="entry name" value="Aldolase_TIM"/>
</dbReference>
<keyword evidence="5" id="KW-0408">Iron</keyword>
<evidence type="ECO:0000256" key="5">
    <source>
        <dbReference type="ARBA" id="ARBA00023004"/>
    </source>
</evidence>
<comment type="cofactor">
    <cofactor evidence="1">
        <name>[4Fe-4S] cluster</name>
        <dbReference type="ChEBI" id="CHEBI:49883"/>
    </cofactor>
</comment>
<protein>
    <recommendedName>
        <fullName evidence="7">Radical SAM core domain-containing protein</fullName>
    </recommendedName>
</protein>
<evidence type="ECO:0000256" key="2">
    <source>
        <dbReference type="ARBA" id="ARBA00022485"/>
    </source>
</evidence>
<dbReference type="SUPFAM" id="SSF102114">
    <property type="entry name" value="Radical SAM enzymes"/>
    <property type="match status" value="1"/>
</dbReference>
<dbReference type="PANTHER" id="PTHR43076">
    <property type="entry name" value="FO SYNTHASE (COFH)"/>
    <property type="match status" value="1"/>
</dbReference>
<sequence length="163" mass="18534">MWQEVLESQRGPSPPRLSVEDATLLYEEADFNLLRSVAAERRRTVNPGNHVTYMIDRNVNYTNVCTINCQFCSFYRPPGHEETYTQTYEQISTRFAELEAVDGVRVLMQGGVNPDLPLEWYTDLIKFLRETHPSIALDCFSPIEIEGIADVCGLTTLEVLSAL</sequence>
<name>A0A383F2D6_9ZZZZ</name>
<dbReference type="PANTHER" id="PTHR43076:SF1">
    <property type="entry name" value="LIPOYL SYNTHASE 2"/>
    <property type="match status" value="1"/>
</dbReference>
<keyword evidence="3" id="KW-0949">S-adenosyl-L-methionine</keyword>
<evidence type="ECO:0000256" key="1">
    <source>
        <dbReference type="ARBA" id="ARBA00001966"/>
    </source>
</evidence>
<dbReference type="GO" id="GO:0046872">
    <property type="term" value="F:metal ion binding"/>
    <property type="evidence" value="ECO:0007669"/>
    <property type="project" value="UniProtKB-KW"/>
</dbReference>
<dbReference type="InterPro" id="IPR007197">
    <property type="entry name" value="rSAM"/>
</dbReference>
<proteinExistence type="predicted"/>
<dbReference type="InterPro" id="IPR058240">
    <property type="entry name" value="rSAM_sf"/>
</dbReference>
<keyword evidence="6" id="KW-0411">Iron-sulfur</keyword>
<dbReference type="Gene3D" id="3.20.20.70">
    <property type="entry name" value="Aldolase class I"/>
    <property type="match status" value="1"/>
</dbReference>
<dbReference type="Pfam" id="PF04055">
    <property type="entry name" value="Radical_SAM"/>
    <property type="match status" value="1"/>
</dbReference>
<evidence type="ECO:0000259" key="7">
    <source>
        <dbReference type="Pfam" id="PF04055"/>
    </source>
</evidence>
<keyword evidence="4" id="KW-0479">Metal-binding</keyword>
<evidence type="ECO:0000256" key="3">
    <source>
        <dbReference type="ARBA" id="ARBA00022691"/>
    </source>
</evidence>